<reference evidence="2 6" key="2">
    <citation type="submission" date="2018-11" db="EMBL/GenBank/DDBJ databases">
        <title>Proposal to divide the Flavobacteriaceae and reorganize its genera based on Amino Acid Identity values calculated from whole genome sequences.</title>
        <authorList>
            <person name="Nicholson A.C."/>
            <person name="Gulvik C.A."/>
            <person name="Whitney A.M."/>
            <person name="Humrighouse B.W."/>
            <person name="Bell M."/>
            <person name="Holmes B."/>
            <person name="Steigerwalt A.G."/>
            <person name="Villarma A."/>
            <person name="Sheth M."/>
            <person name="Batra D."/>
            <person name="Pryor J."/>
            <person name="Bernardet J.-F."/>
            <person name="Hugo C."/>
            <person name="Kampfer P."/>
            <person name="Newman J."/>
            <person name="McQuiston J.R."/>
        </authorList>
    </citation>
    <scope>NUCLEOTIDE SEQUENCE [LARGE SCALE GENOMIC DNA]</scope>
    <source>
        <strain evidence="2 6">DSM 16927</strain>
    </source>
</reference>
<dbReference type="KEGG" id="cjt:EG359_07005"/>
<dbReference type="EMBL" id="FTNZ01000008">
    <property type="protein sequence ID" value="SIS46449.1"/>
    <property type="molecule type" value="Genomic_DNA"/>
</dbReference>
<dbReference type="AlphaFoldDB" id="A0A1N7I0T7"/>
<feature type="compositionally biased region" description="Polar residues" evidence="1">
    <location>
        <begin position="253"/>
        <end position="273"/>
    </location>
</feature>
<dbReference type="EMBL" id="CP033926">
    <property type="protein sequence ID" value="AZA99364.1"/>
    <property type="molecule type" value="Genomic_DNA"/>
</dbReference>
<accession>A0A1N7I0T7</accession>
<dbReference type="Proteomes" id="UP000279541">
    <property type="component" value="Chromosome"/>
</dbReference>
<dbReference type="STRING" id="112234.SAMN05421768_10243"/>
<keyword evidence="6" id="KW-1185">Reference proteome</keyword>
<organism evidence="3 5">
    <name type="scientific">Chryseobacterium joostei</name>
    <dbReference type="NCBI Taxonomy" id="112234"/>
    <lineage>
        <taxon>Bacteria</taxon>
        <taxon>Pseudomonadati</taxon>
        <taxon>Bacteroidota</taxon>
        <taxon>Flavobacteriia</taxon>
        <taxon>Flavobacteriales</taxon>
        <taxon>Weeksellaceae</taxon>
        <taxon>Chryseobacterium group</taxon>
        <taxon>Chryseobacterium</taxon>
    </lineage>
</organism>
<evidence type="ECO:0000313" key="3">
    <source>
        <dbReference type="EMBL" id="SIS30628.1"/>
    </source>
</evidence>
<feature type="region of interest" description="Disordered" evidence="1">
    <location>
        <begin position="227"/>
        <end position="309"/>
    </location>
</feature>
<evidence type="ECO:0000256" key="1">
    <source>
        <dbReference type="SAM" id="MobiDB-lite"/>
    </source>
</evidence>
<evidence type="ECO:0000313" key="5">
    <source>
        <dbReference type="Proteomes" id="UP000186106"/>
    </source>
</evidence>
<dbReference type="Proteomes" id="UP000186106">
    <property type="component" value="Unassembled WGS sequence"/>
</dbReference>
<feature type="compositionally biased region" description="Gly residues" evidence="1">
    <location>
        <begin position="227"/>
        <end position="250"/>
    </location>
</feature>
<gene>
    <name evidence="2" type="ORF">EG359_07005</name>
    <name evidence="3" type="ORF">SAMN05421768_10243</name>
    <name evidence="4" type="ORF">SAMN05421768_10842</name>
</gene>
<evidence type="ECO:0000313" key="4">
    <source>
        <dbReference type="EMBL" id="SIS46449.1"/>
    </source>
</evidence>
<evidence type="ECO:0000313" key="2">
    <source>
        <dbReference type="EMBL" id="AZA99364.1"/>
    </source>
</evidence>
<protein>
    <submittedName>
        <fullName evidence="3">Uncharacterized protein</fullName>
    </submittedName>
</protein>
<name>A0A1N7I0T7_9FLAO</name>
<evidence type="ECO:0000313" key="6">
    <source>
        <dbReference type="Proteomes" id="UP000279541"/>
    </source>
</evidence>
<reference evidence="3 5" key="1">
    <citation type="submission" date="2017-01" db="EMBL/GenBank/DDBJ databases">
        <authorList>
            <person name="Mah S.A."/>
            <person name="Swanson W.J."/>
            <person name="Moy G.W."/>
            <person name="Vacquier V.D."/>
        </authorList>
    </citation>
    <scope>NUCLEOTIDE SEQUENCE [LARGE SCALE GENOMIC DNA]</scope>
    <source>
        <strain evidence="3 5">DSM 16927</strain>
    </source>
</reference>
<sequence length="482" mass="53106">MLYYINYLLLTRNKKSPEKELIVIFTNTQMLMKKNLVYGLLLLCTLSVSLNSCRTDEMLTGTEQTQKEKIAFFERFEKEKSLSKNASSNNYALPFRNSMLAYFEKYPEKKTELENRYGTVDLKVSSQDIGGDKGDDRKLLFFPMLKDGKVIAVIAGVVNAERDYLYFDVHQNTNSDVIYLINKFQHYYDTKTVSRNSNDPIDVGEVIIIVTRPVKLTMSDVWSGTGGFGNPGHDMGGGNGDFGGNGGSGGNPYTPQNQNPCEQTKNIVNNSKSKPAIDSLKQQSKLSGGKEKGFKVNSDGTTTAQIDGGAHHVDLGDTAGYLGGYHNHTPSGIKMFSPPDIAKMLSFAMAQTNGNIGNGFMGMIGSEPCSSCPDGYKYYHYMINFNGTSQELAGFLYNANWDLNKLKYEFQVLEGTMALDLSNVDYLGGNLNTQGLEKLLFETVKAMGMEGKVNLQRIEDNGTVQKITINNGGSSTTATPCP</sequence>
<dbReference type="EMBL" id="FTNZ01000002">
    <property type="protein sequence ID" value="SIS30628.1"/>
    <property type="molecule type" value="Genomic_DNA"/>
</dbReference>
<proteinExistence type="predicted"/>